<dbReference type="RefSeq" id="WP_248205990.1">
    <property type="nucleotide sequence ID" value="NZ_JALNMH010000003.1"/>
</dbReference>
<evidence type="ECO:0000256" key="3">
    <source>
        <dbReference type="ARBA" id="ARBA00023163"/>
    </source>
</evidence>
<dbReference type="PANTHER" id="PTHR46796">
    <property type="entry name" value="HTH-TYPE TRANSCRIPTIONAL ACTIVATOR RHAS-RELATED"/>
    <property type="match status" value="1"/>
</dbReference>
<evidence type="ECO:0000256" key="2">
    <source>
        <dbReference type="ARBA" id="ARBA00023125"/>
    </source>
</evidence>
<accession>A0ABT0GES1</accession>
<dbReference type="PROSITE" id="PS01124">
    <property type="entry name" value="HTH_ARAC_FAMILY_2"/>
    <property type="match status" value="1"/>
</dbReference>
<keyword evidence="1" id="KW-0805">Transcription regulation</keyword>
<evidence type="ECO:0000259" key="4">
    <source>
        <dbReference type="PROSITE" id="PS01124"/>
    </source>
</evidence>
<dbReference type="Pfam" id="PF12833">
    <property type="entry name" value="HTH_18"/>
    <property type="match status" value="1"/>
</dbReference>
<dbReference type="Pfam" id="PF12852">
    <property type="entry name" value="Cupin_6"/>
    <property type="match status" value="1"/>
</dbReference>
<keyword evidence="3" id="KW-0804">Transcription</keyword>
<protein>
    <submittedName>
        <fullName evidence="5">AraC family transcriptional regulator</fullName>
    </submittedName>
</protein>
<proteinExistence type="predicted"/>
<comment type="caution">
    <text evidence="5">The sequence shown here is derived from an EMBL/GenBank/DDBJ whole genome shotgun (WGS) entry which is preliminary data.</text>
</comment>
<reference evidence="5" key="1">
    <citation type="submission" date="2022-04" db="EMBL/GenBank/DDBJ databases">
        <title>Lysobacter sp. CAU 1642 isolated from sea sand.</title>
        <authorList>
            <person name="Kim W."/>
        </authorList>
    </citation>
    <scope>NUCLEOTIDE SEQUENCE</scope>
    <source>
        <strain evidence="5">CAU 1642</strain>
    </source>
</reference>
<dbReference type="Gene3D" id="1.10.10.60">
    <property type="entry name" value="Homeodomain-like"/>
    <property type="match status" value="1"/>
</dbReference>
<keyword evidence="2" id="KW-0238">DNA-binding</keyword>
<dbReference type="InterPro" id="IPR009057">
    <property type="entry name" value="Homeodomain-like_sf"/>
</dbReference>
<evidence type="ECO:0000256" key="1">
    <source>
        <dbReference type="ARBA" id="ARBA00023015"/>
    </source>
</evidence>
<dbReference type="InterPro" id="IPR018060">
    <property type="entry name" value="HTH_AraC"/>
</dbReference>
<feature type="domain" description="HTH araC/xylS-type" evidence="4">
    <location>
        <begin position="197"/>
        <end position="295"/>
    </location>
</feature>
<evidence type="ECO:0000313" key="6">
    <source>
        <dbReference type="Proteomes" id="UP001431449"/>
    </source>
</evidence>
<dbReference type="SUPFAM" id="SSF46689">
    <property type="entry name" value="Homeodomain-like"/>
    <property type="match status" value="2"/>
</dbReference>
<keyword evidence="6" id="KW-1185">Reference proteome</keyword>
<evidence type="ECO:0000313" key="5">
    <source>
        <dbReference type="EMBL" id="MCK7593045.1"/>
    </source>
</evidence>
<dbReference type="SMART" id="SM00342">
    <property type="entry name" value="HTH_ARAC"/>
    <property type="match status" value="1"/>
</dbReference>
<dbReference type="Proteomes" id="UP001431449">
    <property type="component" value="Unassembled WGS sequence"/>
</dbReference>
<dbReference type="PANTHER" id="PTHR46796:SF7">
    <property type="entry name" value="ARAC FAMILY TRANSCRIPTIONAL REGULATOR"/>
    <property type="match status" value="1"/>
</dbReference>
<dbReference type="EMBL" id="JALNMH010000003">
    <property type="protein sequence ID" value="MCK7593045.1"/>
    <property type="molecule type" value="Genomic_DNA"/>
</dbReference>
<organism evidence="5 6">
    <name type="scientific">Pseudomarimonas salicorniae</name>
    <dbReference type="NCBI Taxonomy" id="2933270"/>
    <lineage>
        <taxon>Bacteria</taxon>
        <taxon>Pseudomonadati</taxon>
        <taxon>Pseudomonadota</taxon>
        <taxon>Gammaproteobacteria</taxon>
        <taxon>Lysobacterales</taxon>
        <taxon>Lysobacteraceae</taxon>
        <taxon>Pseudomarimonas</taxon>
    </lineage>
</organism>
<dbReference type="InterPro" id="IPR032783">
    <property type="entry name" value="AraC_lig"/>
</dbReference>
<name>A0ABT0GES1_9GAMM</name>
<sequence>MAAEEQDDALSAVLRRIGLRGHVYARPRICGDWQFSAAGRGQASYHLVSEGRCFLHMRHLDRPLPVSAGDLMFFPRDSWHALSALPRLEADGELRLPDADGLATRLVCGLYHGDDTEFGRLLRGLPDLVLLSAVEGGAALEPVVRMLAEEDEGDRPARGVLLDALSEVLLALVLRRAMEAGQIADGLLGALGDPRIAPVLSAIHAEPGRSWSLDTLAQLAALSRSRLTERFRELLDCSPLQYIAELRMREAGVLLRESQLSVAQIAERLGYATETAFRRAYRRVTGRTPGDARRAG</sequence>
<gene>
    <name evidence="5" type="ORF">M0G41_05090</name>
</gene>
<dbReference type="InterPro" id="IPR050204">
    <property type="entry name" value="AraC_XylS_family_regulators"/>
</dbReference>